<evidence type="ECO:0000313" key="1">
    <source>
        <dbReference type="EnsemblPlants" id="AVESA.00010b.r2.7CG0710300.1.CDS.1"/>
    </source>
</evidence>
<protein>
    <submittedName>
        <fullName evidence="1">Uncharacterized protein</fullName>
    </submittedName>
</protein>
<sequence length="212" mass="22704">MSSDPADTAAPAPAPASLVVVDERYCAPAATAFAVTKTISVTGHDFTVNDARGVAVMQVEAAVFRFLQAKSLLLDAASRRPVLTLQDNSYMATSRWEAYRGDSTSRRNHLFAAVRISSPMSLARTKVRVFLASNGSGERIPDFVISGSYYDGACTVSARGRGDDGYPIAQITRQDTAGGALLGRHTYTARVNPGVDHAFILALTVILDEMHH</sequence>
<proteinExistence type="predicted"/>
<organism evidence="1 2">
    <name type="scientific">Avena sativa</name>
    <name type="common">Oat</name>
    <dbReference type="NCBI Taxonomy" id="4498"/>
    <lineage>
        <taxon>Eukaryota</taxon>
        <taxon>Viridiplantae</taxon>
        <taxon>Streptophyta</taxon>
        <taxon>Embryophyta</taxon>
        <taxon>Tracheophyta</taxon>
        <taxon>Spermatophyta</taxon>
        <taxon>Magnoliopsida</taxon>
        <taxon>Liliopsida</taxon>
        <taxon>Poales</taxon>
        <taxon>Poaceae</taxon>
        <taxon>BOP clade</taxon>
        <taxon>Pooideae</taxon>
        <taxon>Poodae</taxon>
        <taxon>Poeae</taxon>
        <taxon>Poeae Chloroplast Group 1 (Aveneae type)</taxon>
        <taxon>Aveninae</taxon>
        <taxon>Avena</taxon>
    </lineage>
</organism>
<name>A0ACD6A2B0_AVESA</name>
<reference evidence="1" key="2">
    <citation type="submission" date="2025-09" db="UniProtKB">
        <authorList>
            <consortium name="EnsemblPlants"/>
        </authorList>
    </citation>
    <scope>IDENTIFICATION</scope>
</reference>
<keyword evidence="2" id="KW-1185">Reference proteome</keyword>
<reference evidence="1" key="1">
    <citation type="submission" date="2021-05" db="EMBL/GenBank/DDBJ databases">
        <authorList>
            <person name="Scholz U."/>
            <person name="Mascher M."/>
            <person name="Fiebig A."/>
        </authorList>
    </citation>
    <scope>NUCLEOTIDE SEQUENCE [LARGE SCALE GENOMIC DNA]</scope>
</reference>
<dbReference type="Proteomes" id="UP001732700">
    <property type="component" value="Chromosome 7C"/>
</dbReference>
<dbReference type="EnsemblPlants" id="AVESA.00010b.r2.7CG0710300.1">
    <property type="protein sequence ID" value="AVESA.00010b.r2.7CG0710300.1.CDS.1"/>
    <property type="gene ID" value="AVESA.00010b.r2.7CG0710300"/>
</dbReference>
<accession>A0ACD6A2B0</accession>
<evidence type="ECO:0000313" key="2">
    <source>
        <dbReference type="Proteomes" id="UP001732700"/>
    </source>
</evidence>